<dbReference type="EMBL" id="JANFAV010000002">
    <property type="protein sequence ID" value="MCW6533977.1"/>
    <property type="molecule type" value="Genomic_DNA"/>
</dbReference>
<dbReference type="PANTHER" id="PTHR30529">
    <property type="entry name" value="CYTOCHROME B561"/>
    <property type="match status" value="1"/>
</dbReference>
<feature type="transmembrane region" description="Helical" evidence="13">
    <location>
        <begin position="15"/>
        <end position="34"/>
    </location>
</feature>
<keyword evidence="7" id="KW-0479">Metal-binding</keyword>
<dbReference type="PANTHER" id="PTHR30529:SF1">
    <property type="entry name" value="CYTOCHROME B561 HOMOLOG 2"/>
    <property type="match status" value="1"/>
</dbReference>
<dbReference type="InterPro" id="IPR016174">
    <property type="entry name" value="Di-haem_cyt_TM"/>
</dbReference>
<evidence type="ECO:0000256" key="12">
    <source>
        <dbReference type="ARBA" id="ARBA00037975"/>
    </source>
</evidence>
<keyword evidence="8" id="KW-0249">Electron transport</keyword>
<dbReference type="InterPro" id="IPR052168">
    <property type="entry name" value="Cytochrome_b561_oxidase"/>
</dbReference>
<evidence type="ECO:0000256" key="7">
    <source>
        <dbReference type="ARBA" id="ARBA00022723"/>
    </source>
</evidence>
<gene>
    <name evidence="15" type="ORF">NEE01_04190</name>
</gene>
<keyword evidence="10" id="KW-0408">Iron</keyword>
<organism evidence="15 16">
    <name type="scientific">Sphingomonas lycopersici</name>
    <dbReference type="NCBI Taxonomy" id="2951807"/>
    <lineage>
        <taxon>Bacteria</taxon>
        <taxon>Pseudomonadati</taxon>
        <taxon>Pseudomonadota</taxon>
        <taxon>Alphaproteobacteria</taxon>
        <taxon>Sphingomonadales</taxon>
        <taxon>Sphingomonadaceae</taxon>
        <taxon>Sphingomonas</taxon>
    </lineage>
</organism>
<evidence type="ECO:0000313" key="16">
    <source>
        <dbReference type="Proteomes" id="UP001165565"/>
    </source>
</evidence>
<dbReference type="GO" id="GO:0022904">
    <property type="term" value="P:respiratory electron transport chain"/>
    <property type="evidence" value="ECO:0007669"/>
    <property type="project" value="InterPro"/>
</dbReference>
<comment type="cofactor">
    <cofactor evidence="1">
        <name>heme b</name>
        <dbReference type="ChEBI" id="CHEBI:60344"/>
    </cofactor>
</comment>
<evidence type="ECO:0000256" key="3">
    <source>
        <dbReference type="ARBA" id="ARBA00022448"/>
    </source>
</evidence>
<comment type="caution">
    <text evidence="15">The sequence shown here is derived from an EMBL/GenBank/DDBJ whole genome shotgun (WGS) entry which is preliminary data.</text>
</comment>
<evidence type="ECO:0000256" key="10">
    <source>
        <dbReference type="ARBA" id="ARBA00023004"/>
    </source>
</evidence>
<comment type="subcellular location">
    <subcellularLocation>
        <location evidence="2">Cell membrane</location>
        <topology evidence="2">Multi-pass membrane protein</topology>
    </subcellularLocation>
</comment>
<dbReference type="GO" id="GO:0020037">
    <property type="term" value="F:heme binding"/>
    <property type="evidence" value="ECO:0007669"/>
    <property type="project" value="TreeGrafter"/>
</dbReference>
<protein>
    <submittedName>
        <fullName evidence="15">Cytochrome b</fullName>
    </submittedName>
</protein>
<evidence type="ECO:0000256" key="4">
    <source>
        <dbReference type="ARBA" id="ARBA00022475"/>
    </source>
</evidence>
<dbReference type="GO" id="GO:0009055">
    <property type="term" value="F:electron transfer activity"/>
    <property type="evidence" value="ECO:0007669"/>
    <property type="project" value="InterPro"/>
</dbReference>
<keyword evidence="11 13" id="KW-0472">Membrane</keyword>
<keyword evidence="9 13" id="KW-1133">Transmembrane helix</keyword>
<dbReference type="GO" id="GO:0046872">
    <property type="term" value="F:metal ion binding"/>
    <property type="evidence" value="ECO:0007669"/>
    <property type="project" value="UniProtKB-KW"/>
</dbReference>
<keyword evidence="6 13" id="KW-0812">Transmembrane</keyword>
<evidence type="ECO:0000256" key="11">
    <source>
        <dbReference type="ARBA" id="ARBA00023136"/>
    </source>
</evidence>
<feature type="transmembrane region" description="Helical" evidence="13">
    <location>
        <begin position="92"/>
        <end position="115"/>
    </location>
</feature>
<evidence type="ECO:0000256" key="13">
    <source>
        <dbReference type="SAM" id="Phobius"/>
    </source>
</evidence>
<keyword evidence="3" id="KW-0813">Transport</keyword>
<evidence type="ECO:0000256" key="8">
    <source>
        <dbReference type="ARBA" id="ARBA00022982"/>
    </source>
</evidence>
<dbReference type="SUPFAM" id="SSF81342">
    <property type="entry name" value="Transmembrane di-heme cytochromes"/>
    <property type="match status" value="1"/>
</dbReference>
<feature type="domain" description="Cytochrome b561 bacterial/Ni-hydrogenase" evidence="14">
    <location>
        <begin position="14"/>
        <end position="191"/>
    </location>
</feature>
<evidence type="ECO:0000256" key="9">
    <source>
        <dbReference type="ARBA" id="ARBA00022989"/>
    </source>
</evidence>
<accession>A0AA41Z4N1</accession>
<comment type="similarity">
    <text evidence="12">Belongs to the cytochrome b561 family.</text>
</comment>
<feature type="transmembrane region" description="Helical" evidence="13">
    <location>
        <begin position="158"/>
        <end position="179"/>
    </location>
</feature>
<sequence length="198" mass="21562">MTTFPNPARTAPSRYSTVAIILHWAIAALIGWNLVLGFEMHDAKGLAQFNLFQLHKSVGISVLLLSLARAGWRLTHRPPTLPAAMPAWEKFVARATHAGLYLIMIGMPLTGWVVVSTSPLNIPTLLFHTVPWPHLPLHDLPTATRASVNAGFGTVHMALAWGTLALIALHIAGALKHMFLTRDGVIRHMLPFIGGVGR</sequence>
<dbReference type="GO" id="GO:0005886">
    <property type="term" value="C:plasma membrane"/>
    <property type="evidence" value="ECO:0007669"/>
    <property type="project" value="UniProtKB-SubCell"/>
</dbReference>
<reference evidence="15" key="1">
    <citation type="submission" date="2022-06" db="EMBL/GenBank/DDBJ databases">
        <title>Sphingomonas sp. nov. isolated from rhizosphere soil of tomato.</title>
        <authorList>
            <person name="Dong H."/>
            <person name="Gao R."/>
        </authorList>
    </citation>
    <scope>NUCLEOTIDE SEQUENCE</scope>
    <source>
        <strain evidence="15">MMSM24</strain>
    </source>
</reference>
<dbReference type="Pfam" id="PF01292">
    <property type="entry name" value="Ni_hydr_CYTB"/>
    <property type="match status" value="1"/>
</dbReference>
<name>A0AA41Z4N1_9SPHN</name>
<evidence type="ECO:0000256" key="2">
    <source>
        <dbReference type="ARBA" id="ARBA00004651"/>
    </source>
</evidence>
<dbReference type="AlphaFoldDB" id="A0AA41Z4N1"/>
<evidence type="ECO:0000256" key="6">
    <source>
        <dbReference type="ARBA" id="ARBA00022692"/>
    </source>
</evidence>
<evidence type="ECO:0000259" key="14">
    <source>
        <dbReference type="Pfam" id="PF01292"/>
    </source>
</evidence>
<dbReference type="Proteomes" id="UP001165565">
    <property type="component" value="Unassembled WGS sequence"/>
</dbReference>
<keyword evidence="5" id="KW-0349">Heme</keyword>
<evidence type="ECO:0000256" key="1">
    <source>
        <dbReference type="ARBA" id="ARBA00001970"/>
    </source>
</evidence>
<evidence type="ECO:0000256" key="5">
    <source>
        <dbReference type="ARBA" id="ARBA00022617"/>
    </source>
</evidence>
<keyword evidence="16" id="KW-1185">Reference proteome</keyword>
<evidence type="ECO:0000313" key="15">
    <source>
        <dbReference type="EMBL" id="MCW6533977.1"/>
    </source>
</evidence>
<keyword evidence="4" id="KW-1003">Cell membrane</keyword>
<dbReference type="RefSeq" id="WP_179513888.1">
    <property type="nucleotide sequence ID" value="NZ_JANFAV010000002.1"/>
</dbReference>
<dbReference type="InterPro" id="IPR011577">
    <property type="entry name" value="Cyt_b561_bac/Ni-Hgenase"/>
</dbReference>
<proteinExistence type="inferred from homology"/>